<dbReference type="InterPro" id="IPR017441">
    <property type="entry name" value="Protein_kinase_ATP_BS"/>
</dbReference>
<feature type="binding site" evidence="6">
    <location>
        <position position="49"/>
    </location>
    <ligand>
        <name>ATP</name>
        <dbReference type="ChEBI" id="CHEBI:30616"/>
    </ligand>
</feature>
<name>A0ABR2KHM8_9EUKA</name>
<dbReference type="Gene3D" id="3.30.200.20">
    <property type="entry name" value="Phosphorylase Kinase, domain 1"/>
    <property type="match status" value="1"/>
</dbReference>
<feature type="domain" description="Protein kinase" evidence="8">
    <location>
        <begin position="20"/>
        <end position="380"/>
    </location>
</feature>
<keyword evidence="3 6" id="KW-0547">Nucleotide-binding</keyword>
<evidence type="ECO:0000256" key="1">
    <source>
        <dbReference type="ARBA" id="ARBA00022527"/>
    </source>
</evidence>
<dbReference type="SUPFAM" id="SSF56112">
    <property type="entry name" value="Protein kinase-like (PK-like)"/>
    <property type="match status" value="1"/>
</dbReference>
<protein>
    <recommendedName>
        <fullName evidence="8">Protein kinase domain-containing protein</fullName>
    </recommendedName>
</protein>
<reference evidence="9 10" key="1">
    <citation type="submission" date="2024-04" db="EMBL/GenBank/DDBJ databases">
        <title>Tritrichomonas musculus Genome.</title>
        <authorList>
            <person name="Alves-Ferreira E."/>
            <person name="Grigg M."/>
            <person name="Lorenzi H."/>
            <person name="Galac M."/>
        </authorList>
    </citation>
    <scope>NUCLEOTIDE SEQUENCE [LARGE SCALE GENOMIC DNA]</scope>
    <source>
        <strain evidence="9 10">EAF2021</strain>
    </source>
</reference>
<evidence type="ECO:0000256" key="5">
    <source>
        <dbReference type="ARBA" id="ARBA00022840"/>
    </source>
</evidence>
<comment type="similarity">
    <text evidence="7">Belongs to the protein kinase superfamily.</text>
</comment>
<keyword evidence="2" id="KW-0808">Transferase</keyword>
<dbReference type="InterPro" id="IPR008271">
    <property type="entry name" value="Ser/Thr_kinase_AS"/>
</dbReference>
<proteinExistence type="inferred from homology"/>
<keyword evidence="5 6" id="KW-0067">ATP-binding</keyword>
<dbReference type="InterPro" id="IPR051175">
    <property type="entry name" value="CLK_kinases"/>
</dbReference>
<evidence type="ECO:0000256" key="2">
    <source>
        <dbReference type="ARBA" id="ARBA00022679"/>
    </source>
</evidence>
<evidence type="ECO:0000256" key="4">
    <source>
        <dbReference type="ARBA" id="ARBA00022777"/>
    </source>
</evidence>
<dbReference type="Pfam" id="PF00069">
    <property type="entry name" value="Pkinase"/>
    <property type="match status" value="2"/>
</dbReference>
<dbReference type="InterPro" id="IPR000719">
    <property type="entry name" value="Prot_kinase_dom"/>
</dbReference>
<evidence type="ECO:0000313" key="9">
    <source>
        <dbReference type="EMBL" id="KAK8889922.1"/>
    </source>
</evidence>
<dbReference type="Proteomes" id="UP001470230">
    <property type="component" value="Unassembled WGS sequence"/>
</dbReference>
<dbReference type="InterPro" id="IPR011009">
    <property type="entry name" value="Kinase-like_dom_sf"/>
</dbReference>
<dbReference type="PROSITE" id="PS00107">
    <property type="entry name" value="PROTEIN_KINASE_ATP"/>
    <property type="match status" value="1"/>
</dbReference>
<organism evidence="9 10">
    <name type="scientific">Tritrichomonas musculus</name>
    <dbReference type="NCBI Taxonomy" id="1915356"/>
    <lineage>
        <taxon>Eukaryota</taxon>
        <taxon>Metamonada</taxon>
        <taxon>Parabasalia</taxon>
        <taxon>Tritrichomonadida</taxon>
        <taxon>Tritrichomonadidae</taxon>
        <taxon>Tritrichomonas</taxon>
    </lineage>
</organism>
<dbReference type="SMART" id="SM00220">
    <property type="entry name" value="S_TKc"/>
    <property type="match status" value="1"/>
</dbReference>
<evidence type="ECO:0000256" key="7">
    <source>
        <dbReference type="RuleBase" id="RU000304"/>
    </source>
</evidence>
<accession>A0ABR2KHM8</accession>
<comment type="caution">
    <text evidence="9">The sequence shown here is derived from an EMBL/GenBank/DDBJ whole genome shotgun (WGS) entry which is preliminary data.</text>
</comment>
<dbReference type="PROSITE" id="PS00108">
    <property type="entry name" value="PROTEIN_KINASE_ST"/>
    <property type="match status" value="1"/>
</dbReference>
<keyword evidence="10" id="KW-1185">Reference proteome</keyword>
<gene>
    <name evidence="9" type="ORF">M9Y10_034677</name>
</gene>
<dbReference type="EMBL" id="JAPFFF010000005">
    <property type="protein sequence ID" value="KAK8889922.1"/>
    <property type="molecule type" value="Genomic_DNA"/>
</dbReference>
<dbReference type="Gene3D" id="1.10.510.10">
    <property type="entry name" value="Transferase(Phosphotransferase) domain 1"/>
    <property type="match status" value="1"/>
</dbReference>
<evidence type="ECO:0000256" key="6">
    <source>
        <dbReference type="PROSITE-ProRule" id="PRU10141"/>
    </source>
</evidence>
<dbReference type="PANTHER" id="PTHR45646">
    <property type="entry name" value="SERINE/THREONINE-PROTEIN KINASE DOA-RELATED"/>
    <property type="match status" value="1"/>
</dbReference>
<evidence type="ECO:0000256" key="3">
    <source>
        <dbReference type="ARBA" id="ARBA00022741"/>
    </source>
</evidence>
<keyword evidence="4" id="KW-0418">Kinase</keyword>
<evidence type="ECO:0000259" key="8">
    <source>
        <dbReference type="PROSITE" id="PS50011"/>
    </source>
</evidence>
<dbReference type="PROSITE" id="PS50011">
    <property type="entry name" value="PROTEIN_KINASE_DOM"/>
    <property type="match status" value="1"/>
</dbReference>
<sequence length="388" mass="44589">MDENKGRMLVSPGKLIGKRYRVVKELGDGAFSNVYKCIDLLKNFPVVIKCFRSMQDYSTCALSEAAVMSALNNVDKENKHFIKYYGRFDYHGHVCIVVQEFGISLFDALKARKFIPYSTATIRAIMYKLVEGLQILHKTGLIHTDIKLENILLPPNFDLNLADENNANNTNIGHQSDPSSDDFISKRYSNSNISTGISIDLSNMSNKNHFIESADQKLDLNQIDVRLIDFSSLQSSGTWHDNLATTRRYRAPEIMMGLKWGSECDIWSLGCILVELATGDIIFDAKDDCLHLFLIQHTIEPFPDWMCKECTINTIREKFCWSSPINLMKPNKEWSEEMKKPTLYEILKFDPDLADLALKMLRTNPFDRISINDVLNHPFFTDIKRYHF</sequence>
<keyword evidence="1 7" id="KW-0723">Serine/threonine-protein kinase</keyword>
<evidence type="ECO:0000313" key="10">
    <source>
        <dbReference type="Proteomes" id="UP001470230"/>
    </source>
</evidence>
<dbReference type="PANTHER" id="PTHR45646:SF11">
    <property type="entry name" value="SERINE_THREONINE-PROTEIN KINASE DOA"/>
    <property type="match status" value="1"/>
</dbReference>